<dbReference type="GO" id="GO:0004527">
    <property type="term" value="F:exonuclease activity"/>
    <property type="evidence" value="ECO:0007669"/>
    <property type="project" value="UniProtKB-KW"/>
</dbReference>
<keyword evidence="2" id="KW-1185">Reference proteome</keyword>
<gene>
    <name evidence="1" type="ORF">FWK35_00027166</name>
</gene>
<comment type="caution">
    <text evidence="1">The sequence shown here is derived from an EMBL/GenBank/DDBJ whole genome shotgun (WGS) entry which is preliminary data.</text>
</comment>
<proteinExistence type="predicted"/>
<evidence type="ECO:0000313" key="2">
    <source>
        <dbReference type="Proteomes" id="UP000478052"/>
    </source>
</evidence>
<keyword evidence="1" id="KW-0378">Hydrolase</keyword>
<dbReference type="AlphaFoldDB" id="A0A6G0YF82"/>
<name>A0A6G0YF82_APHCR</name>
<reference evidence="1 2" key="1">
    <citation type="submission" date="2019-08" db="EMBL/GenBank/DDBJ databases">
        <title>Whole genome of Aphis craccivora.</title>
        <authorList>
            <person name="Voronova N.V."/>
            <person name="Shulinski R.S."/>
            <person name="Bandarenka Y.V."/>
            <person name="Zhorov D.G."/>
            <person name="Warner D."/>
        </authorList>
    </citation>
    <scope>NUCLEOTIDE SEQUENCE [LARGE SCALE GENOMIC DNA]</scope>
    <source>
        <strain evidence="1">180601</strain>
        <tissue evidence="1">Whole Body</tissue>
    </source>
</reference>
<keyword evidence="1" id="KW-0269">Exonuclease</keyword>
<protein>
    <submittedName>
        <fullName evidence="1">Endo/exonuclease/phosphatase domain-containing protein</fullName>
    </submittedName>
</protein>
<keyword evidence="1" id="KW-0540">Nuclease</keyword>
<accession>A0A6G0YF82</accession>
<dbReference type="Proteomes" id="UP000478052">
    <property type="component" value="Unassembled WGS sequence"/>
</dbReference>
<organism evidence="1 2">
    <name type="scientific">Aphis craccivora</name>
    <name type="common">Cowpea aphid</name>
    <dbReference type="NCBI Taxonomy" id="307492"/>
    <lineage>
        <taxon>Eukaryota</taxon>
        <taxon>Metazoa</taxon>
        <taxon>Ecdysozoa</taxon>
        <taxon>Arthropoda</taxon>
        <taxon>Hexapoda</taxon>
        <taxon>Insecta</taxon>
        <taxon>Pterygota</taxon>
        <taxon>Neoptera</taxon>
        <taxon>Paraneoptera</taxon>
        <taxon>Hemiptera</taxon>
        <taxon>Sternorrhyncha</taxon>
        <taxon>Aphidomorpha</taxon>
        <taxon>Aphidoidea</taxon>
        <taxon>Aphididae</taxon>
        <taxon>Aphidini</taxon>
        <taxon>Aphis</taxon>
        <taxon>Aphis</taxon>
    </lineage>
</organism>
<evidence type="ECO:0000313" key="1">
    <source>
        <dbReference type="EMBL" id="KAF0754615.1"/>
    </source>
</evidence>
<sequence>MHLQYYLRDFNSRNTRNQMWGSNHTDLRGKTMDIFLDNYQFILLNTVLNEYNCSDHWPISITLLEQSLKTPYMHWNLKNPNWKLYQDLRNQNILEKIRVMCPNVKYTMEQ</sequence>
<dbReference type="EMBL" id="VUJU01004362">
    <property type="protein sequence ID" value="KAF0754615.1"/>
    <property type="molecule type" value="Genomic_DNA"/>
</dbReference>